<keyword evidence="3 5" id="KW-0863">Zinc-finger</keyword>
<evidence type="ECO:0000256" key="2">
    <source>
        <dbReference type="ARBA" id="ARBA00022737"/>
    </source>
</evidence>
<dbReference type="Pfam" id="PF00096">
    <property type="entry name" value="zf-C2H2"/>
    <property type="match status" value="3"/>
</dbReference>
<proteinExistence type="predicted"/>
<dbReference type="OrthoDB" id="9368434at2759"/>
<sequence length="367" mass="40638">IPEPYQSSSPQHQQRGRSNGQGPNGPAQKSRDRYACKYCGKVFPRSANLTRHLRTHTGEQPYRCRYCERSFSISSNLQRHVRNIHHKERPFRCPLCDRAFGQQTNLDRHLRKHDGNVHSLLNSNRISLAPSTIRSLQRHQQQQQQMGYNGGKSGSKTSFGEVHSLAGISTPPGSHSSDSGSDPGTEILKKMKLEDDNNNNVTGGDDECVDEDEEDIEVDVEETDEVDVEEVDEEEEEDEDEVEHSSSMSSNGGDTEEMGQDLTTNSKRGRQASASPTSTHSTSSVSQRSERRSSSTSSSQPELPPTVTTAESPAEISSPTTCSYNPKKRARMAQLQIASSASRKASEERATPEEFSDESPDQLNVDS</sequence>
<dbReference type="AlphaFoldDB" id="A0A1D2N504"/>
<evidence type="ECO:0000313" key="9">
    <source>
        <dbReference type="Proteomes" id="UP000094527"/>
    </source>
</evidence>
<feature type="compositionally biased region" description="Polar residues" evidence="6">
    <location>
        <begin position="306"/>
        <end position="324"/>
    </location>
</feature>
<feature type="region of interest" description="Disordered" evidence="6">
    <location>
        <begin position="1"/>
        <end position="31"/>
    </location>
</feature>
<dbReference type="PROSITE" id="PS50157">
    <property type="entry name" value="ZINC_FINGER_C2H2_2"/>
    <property type="match status" value="3"/>
</dbReference>
<keyword evidence="2" id="KW-0677">Repeat</keyword>
<evidence type="ECO:0000256" key="6">
    <source>
        <dbReference type="SAM" id="MobiDB-lite"/>
    </source>
</evidence>
<reference evidence="8 9" key="1">
    <citation type="journal article" date="2016" name="Genome Biol. Evol.">
        <title>Gene Family Evolution Reflects Adaptation to Soil Environmental Stressors in the Genome of the Collembolan Orchesella cincta.</title>
        <authorList>
            <person name="Faddeeva-Vakhrusheva A."/>
            <person name="Derks M.F."/>
            <person name="Anvar S.Y."/>
            <person name="Agamennone V."/>
            <person name="Suring W."/>
            <person name="Smit S."/>
            <person name="van Straalen N.M."/>
            <person name="Roelofs D."/>
        </authorList>
    </citation>
    <scope>NUCLEOTIDE SEQUENCE [LARGE SCALE GENOMIC DNA]</scope>
    <source>
        <tissue evidence="8">Mixed pool</tissue>
    </source>
</reference>
<dbReference type="GO" id="GO:0000978">
    <property type="term" value="F:RNA polymerase II cis-regulatory region sequence-specific DNA binding"/>
    <property type="evidence" value="ECO:0007669"/>
    <property type="project" value="TreeGrafter"/>
</dbReference>
<dbReference type="InterPro" id="IPR036236">
    <property type="entry name" value="Znf_C2H2_sf"/>
</dbReference>
<dbReference type="FunFam" id="3.30.160.60:FF:000112">
    <property type="entry name" value="Mds1 and evi1 complex locus protein"/>
    <property type="match status" value="1"/>
</dbReference>
<dbReference type="GO" id="GO:0008270">
    <property type="term" value="F:zinc ion binding"/>
    <property type="evidence" value="ECO:0007669"/>
    <property type="project" value="UniProtKB-KW"/>
</dbReference>
<feature type="compositionally biased region" description="Acidic residues" evidence="6">
    <location>
        <begin position="204"/>
        <end position="242"/>
    </location>
</feature>
<feature type="domain" description="C2H2-type" evidence="7">
    <location>
        <begin position="91"/>
        <end position="118"/>
    </location>
</feature>
<evidence type="ECO:0000256" key="3">
    <source>
        <dbReference type="ARBA" id="ARBA00022771"/>
    </source>
</evidence>
<evidence type="ECO:0000313" key="8">
    <source>
        <dbReference type="EMBL" id="ODN00344.1"/>
    </source>
</evidence>
<feature type="non-terminal residue" evidence="8">
    <location>
        <position position="1"/>
    </location>
</feature>
<evidence type="ECO:0000256" key="5">
    <source>
        <dbReference type="PROSITE-ProRule" id="PRU00042"/>
    </source>
</evidence>
<dbReference type="FunFam" id="3.30.160.60:FF:000538">
    <property type="entry name" value="zinc finger protein 853"/>
    <property type="match status" value="1"/>
</dbReference>
<feature type="domain" description="C2H2-type" evidence="7">
    <location>
        <begin position="62"/>
        <end position="90"/>
    </location>
</feature>
<dbReference type="SMART" id="SM00355">
    <property type="entry name" value="ZnF_C2H2"/>
    <property type="match status" value="3"/>
</dbReference>
<dbReference type="STRING" id="48709.A0A1D2N504"/>
<feature type="compositionally biased region" description="Low complexity" evidence="6">
    <location>
        <begin position="169"/>
        <end position="185"/>
    </location>
</feature>
<dbReference type="EMBL" id="LJIJ01000213">
    <property type="protein sequence ID" value="ODN00344.1"/>
    <property type="molecule type" value="Genomic_DNA"/>
</dbReference>
<dbReference type="PANTHER" id="PTHR23235:SF120">
    <property type="entry name" value="KRUPPEL-LIKE FACTOR 15"/>
    <property type="match status" value="1"/>
</dbReference>
<dbReference type="PROSITE" id="PS00028">
    <property type="entry name" value="ZINC_FINGER_C2H2_1"/>
    <property type="match status" value="3"/>
</dbReference>
<dbReference type="PANTHER" id="PTHR23235">
    <property type="entry name" value="KRUEPPEL-LIKE TRANSCRIPTION FACTOR"/>
    <property type="match status" value="1"/>
</dbReference>
<keyword evidence="9" id="KW-1185">Reference proteome</keyword>
<name>A0A1D2N504_ORCCI</name>
<dbReference type="Gene3D" id="3.30.160.60">
    <property type="entry name" value="Classic Zinc Finger"/>
    <property type="match status" value="3"/>
</dbReference>
<feature type="compositionally biased region" description="Low complexity" evidence="6">
    <location>
        <begin position="273"/>
        <end position="287"/>
    </location>
</feature>
<dbReference type="Proteomes" id="UP000094527">
    <property type="component" value="Unassembled WGS sequence"/>
</dbReference>
<evidence type="ECO:0000256" key="1">
    <source>
        <dbReference type="ARBA" id="ARBA00022723"/>
    </source>
</evidence>
<dbReference type="InterPro" id="IPR013087">
    <property type="entry name" value="Znf_C2H2_type"/>
</dbReference>
<feature type="compositionally biased region" description="Polar residues" evidence="6">
    <location>
        <begin position="1"/>
        <end position="21"/>
    </location>
</feature>
<feature type="region of interest" description="Disordered" evidence="6">
    <location>
        <begin position="133"/>
        <end position="367"/>
    </location>
</feature>
<dbReference type="GO" id="GO:0000981">
    <property type="term" value="F:DNA-binding transcription factor activity, RNA polymerase II-specific"/>
    <property type="evidence" value="ECO:0007669"/>
    <property type="project" value="TreeGrafter"/>
</dbReference>
<organism evidence="8 9">
    <name type="scientific">Orchesella cincta</name>
    <name type="common">Springtail</name>
    <name type="synonym">Podura cincta</name>
    <dbReference type="NCBI Taxonomy" id="48709"/>
    <lineage>
        <taxon>Eukaryota</taxon>
        <taxon>Metazoa</taxon>
        <taxon>Ecdysozoa</taxon>
        <taxon>Arthropoda</taxon>
        <taxon>Hexapoda</taxon>
        <taxon>Collembola</taxon>
        <taxon>Entomobryomorpha</taxon>
        <taxon>Entomobryoidea</taxon>
        <taxon>Orchesellidae</taxon>
        <taxon>Orchesellinae</taxon>
        <taxon>Orchesella</taxon>
    </lineage>
</organism>
<keyword evidence="4" id="KW-0862">Zinc</keyword>
<feature type="domain" description="C2H2-type" evidence="7">
    <location>
        <begin position="34"/>
        <end position="61"/>
    </location>
</feature>
<dbReference type="FunFam" id="3.30.160.60:FF:000159">
    <property type="entry name" value="Mds1 and evi1 complex locus protein"/>
    <property type="match status" value="1"/>
</dbReference>
<protein>
    <submittedName>
        <fullName evidence="8">MDS1 and EVI1 complex locus protein EVI1</fullName>
    </submittedName>
</protein>
<dbReference type="SUPFAM" id="SSF57667">
    <property type="entry name" value="beta-beta-alpha zinc fingers"/>
    <property type="match status" value="2"/>
</dbReference>
<keyword evidence="1" id="KW-0479">Metal-binding</keyword>
<comment type="caution">
    <text evidence="8">The sequence shown here is derived from an EMBL/GenBank/DDBJ whole genome shotgun (WGS) entry which is preliminary data.</text>
</comment>
<evidence type="ECO:0000256" key="4">
    <source>
        <dbReference type="ARBA" id="ARBA00022833"/>
    </source>
</evidence>
<evidence type="ECO:0000259" key="7">
    <source>
        <dbReference type="PROSITE" id="PS50157"/>
    </source>
</evidence>
<gene>
    <name evidence="8" type="ORF">Ocin01_06341</name>
</gene>
<accession>A0A1D2N504</accession>